<accession>A0A0D8XW51</accession>
<sequence>MEWGANTWRPYEQWGNQAPLRNIAWRTGHDGLRQSYLHSRSSFELQRISNLPCGSTRISYVNYRYLTTPRADALHHRDLRPDFWETRDIVNRGLFADFSEISTPDPLILTCEISAQKLDISWKPPTPQIVSLQTTIVFVEDVRYILECTDKDSGRKWVFDQSWAQTQRELKTTPGNTYRYLLPFTFDSVFNSMIMEKYIFRIRLECERIMDHSVIAAVHKEIKAVFSYDEMARMYHKCVEFVGTQMQQFEVLYRCKPREYWDEIHHCHDGLMEKYIKDNNGQPANRINGVISGLFFSARVYADGSLPTHSPFGNVRMLVPPGALLDPAINNFYFADFYCNYYTHYVTVVICKKGSETDNYCYTRLHQMNPEDNPFLTVRHERSQNITPRHSQYSFVYYVNSGVWVEIYYTEDVPLWLGRFESIQTTGKAFVFFFASISSQNVSLGAGTSKVGGLPNNKHCDRCNLYPIPYNNEILIISDSCDNNIAVADISVAEDSLNSTFRILMNERKSDLTEDWEDVVEIICNMVDQVCEMDKARDKDYIAASDAVIDGVLLTMDKELEKCHDTLVQKAASLLKEAVRSIRTERAVIESLIKHVGVIQKLHCSSSLLDIGVPNQPTCFKKGSRKYVKSMGSF</sequence>
<dbReference type="InterPro" id="IPR042868">
    <property type="entry name" value="PHYHIP/PHYHIPL"/>
</dbReference>
<dbReference type="AlphaFoldDB" id="A0A0D8XW51"/>
<evidence type="ECO:0000259" key="1">
    <source>
        <dbReference type="Pfam" id="PF19281"/>
    </source>
</evidence>
<evidence type="ECO:0000313" key="2">
    <source>
        <dbReference type="EMBL" id="KJH48009.1"/>
    </source>
</evidence>
<name>A0A0D8XW51_DICVI</name>
<feature type="domain" description="Phytanoyl-CoA hydroxylase-interacting protein-like C-terminal" evidence="1">
    <location>
        <begin position="238"/>
        <end position="423"/>
    </location>
</feature>
<reference evidence="3" key="2">
    <citation type="journal article" date="2016" name="Sci. Rep.">
        <title>Dictyocaulus viviparus genome, variome and transcriptome elucidate lungworm biology and support future intervention.</title>
        <authorList>
            <person name="McNulty S.N."/>
            <person name="Strube C."/>
            <person name="Rosa B.A."/>
            <person name="Martin J.C."/>
            <person name="Tyagi R."/>
            <person name="Choi Y.J."/>
            <person name="Wang Q."/>
            <person name="Hallsworth Pepin K."/>
            <person name="Zhang X."/>
            <person name="Ozersky P."/>
            <person name="Wilson R.K."/>
            <person name="Sternberg P.W."/>
            <person name="Gasser R.B."/>
            <person name="Mitreva M."/>
        </authorList>
    </citation>
    <scope>NUCLEOTIDE SEQUENCE [LARGE SCALE GENOMIC DNA]</scope>
    <source>
        <strain evidence="3">HannoverDv2000</strain>
    </source>
</reference>
<proteinExistence type="predicted"/>
<dbReference type="GO" id="GO:0005737">
    <property type="term" value="C:cytoplasm"/>
    <property type="evidence" value="ECO:0007669"/>
    <property type="project" value="TreeGrafter"/>
</dbReference>
<dbReference type="PANTHER" id="PTHR15698:SF4">
    <property type="entry name" value="PHYTANOYL-COA HYDROXYLASE-INTERACTING PROTEIN-LIKE C-TERMINAL DOMAIN-CONTAINING PROTEIN"/>
    <property type="match status" value="1"/>
</dbReference>
<evidence type="ECO:0000313" key="3">
    <source>
        <dbReference type="Proteomes" id="UP000053766"/>
    </source>
</evidence>
<dbReference type="EMBL" id="KN716284">
    <property type="protein sequence ID" value="KJH48009.1"/>
    <property type="molecule type" value="Genomic_DNA"/>
</dbReference>
<organism evidence="2 3">
    <name type="scientific">Dictyocaulus viviparus</name>
    <name type="common">Bovine lungworm</name>
    <dbReference type="NCBI Taxonomy" id="29172"/>
    <lineage>
        <taxon>Eukaryota</taxon>
        <taxon>Metazoa</taxon>
        <taxon>Ecdysozoa</taxon>
        <taxon>Nematoda</taxon>
        <taxon>Chromadorea</taxon>
        <taxon>Rhabditida</taxon>
        <taxon>Rhabditina</taxon>
        <taxon>Rhabditomorpha</taxon>
        <taxon>Strongyloidea</taxon>
        <taxon>Metastrongylidae</taxon>
        <taxon>Dictyocaulus</taxon>
    </lineage>
</organism>
<gene>
    <name evidence="2" type="ORF">DICVIV_05901</name>
</gene>
<reference evidence="2 3" key="1">
    <citation type="submission" date="2013-11" db="EMBL/GenBank/DDBJ databases">
        <title>Draft genome of the bovine lungworm Dictyocaulus viviparus.</title>
        <authorList>
            <person name="Mitreva M."/>
        </authorList>
    </citation>
    <scope>NUCLEOTIDE SEQUENCE [LARGE SCALE GENOMIC DNA]</scope>
    <source>
        <strain evidence="2 3">HannoverDv2000</strain>
    </source>
</reference>
<dbReference type="InterPro" id="IPR045545">
    <property type="entry name" value="PHYIP/PHIPL_C"/>
</dbReference>
<dbReference type="OrthoDB" id="6101761at2759"/>
<protein>
    <recommendedName>
        <fullName evidence="1">Phytanoyl-CoA hydroxylase-interacting protein-like C-terminal domain-containing protein</fullName>
    </recommendedName>
</protein>
<keyword evidence="3" id="KW-1185">Reference proteome</keyword>
<dbReference type="Pfam" id="PF19281">
    <property type="entry name" value="PHYHIP_C"/>
    <property type="match status" value="1"/>
</dbReference>
<dbReference type="PANTHER" id="PTHR15698">
    <property type="entry name" value="PROTEIN CBG15099"/>
    <property type="match status" value="1"/>
</dbReference>
<dbReference type="Proteomes" id="UP000053766">
    <property type="component" value="Unassembled WGS sequence"/>
</dbReference>